<evidence type="ECO:0000256" key="1">
    <source>
        <dbReference type="SAM" id="MobiDB-lite"/>
    </source>
</evidence>
<gene>
    <name evidence="2" type="ORF">INT47_011519</name>
</gene>
<keyword evidence="3" id="KW-1185">Reference proteome</keyword>
<protein>
    <submittedName>
        <fullName evidence="2">Uncharacterized protein</fullName>
    </submittedName>
</protein>
<sequence>MQNCGKGTIYAEMKTLLKYTTETTNTDNIDTEMEEDNEFEEENGFEGENENELSDVSDAEMEERHQQQQPDQKKKKSILPPKQPIKEATRASNKNI</sequence>
<evidence type="ECO:0000313" key="3">
    <source>
        <dbReference type="Proteomes" id="UP000603453"/>
    </source>
</evidence>
<feature type="compositionally biased region" description="Acidic residues" evidence="1">
    <location>
        <begin position="29"/>
        <end position="61"/>
    </location>
</feature>
<name>A0A8H7QL83_9FUNG</name>
<organism evidence="2 3">
    <name type="scientific">Mucor saturninus</name>
    <dbReference type="NCBI Taxonomy" id="64648"/>
    <lineage>
        <taxon>Eukaryota</taxon>
        <taxon>Fungi</taxon>
        <taxon>Fungi incertae sedis</taxon>
        <taxon>Mucoromycota</taxon>
        <taxon>Mucoromycotina</taxon>
        <taxon>Mucoromycetes</taxon>
        <taxon>Mucorales</taxon>
        <taxon>Mucorineae</taxon>
        <taxon>Mucoraceae</taxon>
        <taxon>Mucor</taxon>
    </lineage>
</organism>
<evidence type="ECO:0000313" key="2">
    <source>
        <dbReference type="EMBL" id="KAG2194352.1"/>
    </source>
</evidence>
<dbReference type="EMBL" id="JAEPRD010000198">
    <property type="protein sequence ID" value="KAG2194352.1"/>
    <property type="molecule type" value="Genomic_DNA"/>
</dbReference>
<dbReference type="AlphaFoldDB" id="A0A8H7QL83"/>
<accession>A0A8H7QL83</accession>
<reference evidence="2" key="1">
    <citation type="submission" date="2020-12" db="EMBL/GenBank/DDBJ databases">
        <title>Metabolic potential, ecology and presence of endohyphal bacteria is reflected in genomic diversity of Mucoromycotina.</title>
        <authorList>
            <person name="Muszewska A."/>
            <person name="Okrasinska A."/>
            <person name="Steczkiewicz K."/>
            <person name="Drgas O."/>
            <person name="Orlowska M."/>
            <person name="Perlinska-Lenart U."/>
            <person name="Aleksandrzak-Piekarczyk T."/>
            <person name="Szatraj K."/>
            <person name="Zielenkiewicz U."/>
            <person name="Pilsyk S."/>
            <person name="Malc E."/>
            <person name="Mieczkowski P."/>
            <person name="Kruszewska J.S."/>
            <person name="Biernat P."/>
            <person name="Pawlowska J."/>
        </authorList>
    </citation>
    <scope>NUCLEOTIDE SEQUENCE</scope>
    <source>
        <strain evidence="2">WA0000017839</strain>
    </source>
</reference>
<comment type="caution">
    <text evidence="2">The sequence shown here is derived from an EMBL/GenBank/DDBJ whole genome shotgun (WGS) entry which is preliminary data.</text>
</comment>
<dbReference type="Proteomes" id="UP000603453">
    <property type="component" value="Unassembled WGS sequence"/>
</dbReference>
<proteinExistence type="predicted"/>
<feature type="region of interest" description="Disordered" evidence="1">
    <location>
        <begin position="20"/>
        <end position="96"/>
    </location>
</feature>